<dbReference type="EMBL" id="KN833692">
    <property type="protein sequence ID" value="KIK28460.1"/>
    <property type="molecule type" value="Genomic_DNA"/>
</dbReference>
<organism evidence="4 5">
    <name type="scientific">Pisolithus microcarpus 441</name>
    <dbReference type="NCBI Taxonomy" id="765257"/>
    <lineage>
        <taxon>Eukaryota</taxon>
        <taxon>Fungi</taxon>
        <taxon>Dikarya</taxon>
        <taxon>Basidiomycota</taxon>
        <taxon>Agaricomycotina</taxon>
        <taxon>Agaricomycetes</taxon>
        <taxon>Agaricomycetidae</taxon>
        <taxon>Boletales</taxon>
        <taxon>Sclerodermatineae</taxon>
        <taxon>Pisolithaceae</taxon>
        <taxon>Pisolithus</taxon>
    </lineage>
</organism>
<feature type="compositionally biased region" description="Low complexity" evidence="2">
    <location>
        <begin position="319"/>
        <end position="328"/>
    </location>
</feature>
<feature type="compositionally biased region" description="Low complexity" evidence="2">
    <location>
        <begin position="795"/>
        <end position="822"/>
    </location>
</feature>
<feature type="domain" description="DH" evidence="3">
    <location>
        <begin position="78"/>
        <end position="273"/>
    </location>
</feature>
<accession>A0A0C9YU32</accession>
<feature type="compositionally biased region" description="Low complexity" evidence="2">
    <location>
        <begin position="601"/>
        <end position="621"/>
    </location>
</feature>
<dbReference type="Gene3D" id="1.20.900.10">
    <property type="entry name" value="Dbl homology (DH) domain"/>
    <property type="match status" value="1"/>
</dbReference>
<feature type="region of interest" description="Disordered" evidence="2">
    <location>
        <begin position="720"/>
        <end position="857"/>
    </location>
</feature>
<dbReference type="GO" id="GO:0005085">
    <property type="term" value="F:guanyl-nucleotide exchange factor activity"/>
    <property type="evidence" value="ECO:0007669"/>
    <property type="project" value="InterPro"/>
</dbReference>
<dbReference type="PROSITE" id="PS50010">
    <property type="entry name" value="DH_2"/>
    <property type="match status" value="1"/>
</dbReference>
<dbReference type="PANTHER" id="PTHR13037:SF24">
    <property type="entry name" value="POLYCOMB PROTEIN PCL-RELATED"/>
    <property type="match status" value="1"/>
</dbReference>
<feature type="region of interest" description="Disordered" evidence="2">
    <location>
        <begin position="679"/>
        <end position="707"/>
    </location>
</feature>
<name>A0A0C9YU32_9AGAM</name>
<feature type="compositionally biased region" description="Low complexity" evidence="2">
    <location>
        <begin position="51"/>
        <end position="69"/>
    </location>
</feature>
<proteinExistence type="predicted"/>
<feature type="compositionally biased region" description="Polar residues" evidence="2">
    <location>
        <begin position="567"/>
        <end position="577"/>
    </location>
</feature>
<feature type="region of interest" description="Disordered" evidence="2">
    <location>
        <begin position="1"/>
        <end position="83"/>
    </location>
</feature>
<evidence type="ECO:0000256" key="2">
    <source>
        <dbReference type="SAM" id="MobiDB-lite"/>
    </source>
</evidence>
<evidence type="ECO:0000259" key="3">
    <source>
        <dbReference type="PROSITE" id="PS50010"/>
    </source>
</evidence>
<feature type="compositionally biased region" description="Polar residues" evidence="2">
    <location>
        <begin position="823"/>
        <end position="841"/>
    </location>
</feature>
<sequence length="969" mass="103518">MEPLASTPLRDGGSPPSPPPKTADGASSSSLQGRPLLPPIPAMSSLALDMPSSPVAPSSPSVLSNSTESPVPPTERSKKPSPLSDLIESEKLYVDLLTGVIRKVAAAWSRSNLPPPELDVMFRSIESVYKANRILFGKLKDIGENPSSPKALGDLLMRWIDDLDRPYTIYAEKYCSGFDVWEPVQSNLKVVTALGAFSLSNPPPPIIAQTGQLPDPSIWTLDALFLLPKGRLQYYRKLYSRLLKSTTPGRSDYRLLTGALEKLDALLETLDSRASCRVEAYSLSTATSEGANEQQVPIGELTPGGALLAGRFGAGGSNLTGSATSSSSVTDKHSAESLPPRNNPDPAPPVSSVPDLEKCLTTEGTLDIFTMEPRQVRLQLLPPSLPYTRQLRSSVAVVIRITPKSTGIEVVHRHGHVFILSDLFLVCERISPEERVALTADMRLCYPPISGKVLKVTDVPEQGNALNVSIMRKETLTLETDSQHTRDRITKEFMECISFARTISGAAQEPVPPLPSKSVIPQSPAVLSKSPENTPEQLRSHSNGSVQSETQVINENFGGTAPPSAPPNSIQGHSHTRLTPSTQETIVQPDIPVSLGPLHGSRTSAESSLSSAAASRESQAAPVARRVPSLQSPLPSPMHPAHQPSAPQGTIYPPQSSFVPGQVIPPARSVSIQASHLVPDGIFSQGPNRVHSPPSQSSAGQPASVHSLHHQLSVHNLHRGAARSPPVGMPIQHPPRPATSQIYSSRPLGPQYGALPQRPPSEPSASPRLHKSPSSRSLVSQYVPDRAAPPPIPSFPGGLPASQRPYPASPMSPAMSRPSLPSQMGSRTNSLGETSLSDASPPTSPVEEPRPLGPTRSTVTAQMKCKVFHKQHHAQWKSLGPARLTLYRQEPTNIKQLVVEADSKDKGILISTIVLTDGVERVGKTGVAIELSDAKGGRTGVIYMIQLRNESSAGGLFDTLLAGSDRSSN</sequence>
<dbReference type="InterPro" id="IPR000219">
    <property type="entry name" value="DH_dom"/>
</dbReference>
<evidence type="ECO:0000313" key="5">
    <source>
        <dbReference type="Proteomes" id="UP000054018"/>
    </source>
</evidence>
<dbReference type="InterPro" id="IPR035899">
    <property type="entry name" value="DBL_dom_sf"/>
</dbReference>
<dbReference type="STRING" id="765257.A0A0C9YU32"/>
<dbReference type="PANTHER" id="PTHR13037">
    <property type="entry name" value="FORMIN"/>
    <property type="match status" value="1"/>
</dbReference>
<dbReference type="AlphaFoldDB" id="A0A0C9YU32"/>
<feature type="compositionally biased region" description="Polar residues" evidence="2">
    <location>
        <begin position="530"/>
        <end position="554"/>
    </location>
</feature>
<dbReference type="SUPFAM" id="SSF48065">
    <property type="entry name" value="DBL homology domain (DH-domain)"/>
    <property type="match status" value="1"/>
</dbReference>
<keyword evidence="1" id="KW-0945">Host-virus interaction</keyword>
<protein>
    <recommendedName>
        <fullName evidence="3">DH domain-containing protein</fullName>
    </recommendedName>
</protein>
<dbReference type="HOGENOM" id="CLU_005338_0_0_1"/>
<dbReference type="Pfam" id="PF00621">
    <property type="entry name" value="RhoGEF"/>
    <property type="match status" value="1"/>
</dbReference>
<feature type="region of interest" description="Disordered" evidence="2">
    <location>
        <begin position="507"/>
        <end position="577"/>
    </location>
</feature>
<keyword evidence="5" id="KW-1185">Reference proteome</keyword>
<feature type="compositionally biased region" description="Polar residues" evidence="2">
    <location>
        <begin position="645"/>
        <end position="659"/>
    </location>
</feature>
<reference evidence="5" key="2">
    <citation type="submission" date="2015-01" db="EMBL/GenBank/DDBJ databases">
        <title>Evolutionary Origins and Diversification of the Mycorrhizal Mutualists.</title>
        <authorList>
            <consortium name="DOE Joint Genome Institute"/>
            <consortium name="Mycorrhizal Genomics Consortium"/>
            <person name="Kohler A."/>
            <person name="Kuo A."/>
            <person name="Nagy L.G."/>
            <person name="Floudas D."/>
            <person name="Copeland A."/>
            <person name="Barry K.W."/>
            <person name="Cichocki N."/>
            <person name="Veneault-Fourrey C."/>
            <person name="LaButti K."/>
            <person name="Lindquist E.A."/>
            <person name="Lipzen A."/>
            <person name="Lundell T."/>
            <person name="Morin E."/>
            <person name="Murat C."/>
            <person name="Riley R."/>
            <person name="Ohm R."/>
            <person name="Sun H."/>
            <person name="Tunlid A."/>
            <person name="Henrissat B."/>
            <person name="Grigoriev I.V."/>
            <person name="Hibbett D.S."/>
            <person name="Martin F."/>
        </authorList>
    </citation>
    <scope>NUCLEOTIDE SEQUENCE [LARGE SCALE GENOMIC DNA]</scope>
    <source>
        <strain evidence="5">441</strain>
    </source>
</reference>
<feature type="compositionally biased region" description="Low complexity" evidence="2">
    <location>
        <begin position="692"/>
        <end position="707"/>
    </location>
</feature>
<dbReference type="OrthoDB" id="6244550at2759"/>
<evidence type="ECO:0000313" key="4">
    <source>
        <dbReference type="EMBL" id="KIK28460.1"/>
    </source>
</evidence>
<evidence type="ECO:0000256" key="1">
    <source>
        <dbReference type="ARBA" id="ARBA00022581"/>
    </source>
</evidence>
<dbReference type="Proteomes" id="UP000054018">
    <property type="component" value="Unassembled WGS sequence"/>
</dbReference>
<gene>
    <name evidence="4" type="ORF">PISMIDRAFT_673461</name>
</gene>
<reference evidence="4 5" key="1">
    <citation type="submission" date="2014-04" db="EMBL/GenBank/DDBJ databases">
        <authorList>
            <consortium name="DOE Joint Genome Institute"/>
            <person name="Kuo A."/>
            <person name="Kohler A."/>
            <person name="Costa M.D."/>
            <person name="Nagy L.G."/>
            <person name="Floudas D."/>
            <person name="Copeland A."/>
            <person name="Barry K.W."/>
            <person name="Cichocki N."/>
            <person name="Veneault-Fourrey C."/>
            <person name="LaButti K."/>
            <person name="Lindquist E.A."/>
            <person name="Lipzen A."/>
            <person name="Lundell T."/>
            <person name="Morin E."/>
            <person name="Murat C."/>
            <person name="Sun H."/>
            <person name="Tunlid A."/>
            <person name="Henrissat B."/>
            <person name="Grigoriev I.V."/>
            <person name="Hibbett D.S."/>
            <person name="Martin F."/>
            <person name="Nordberg H.P."/>
            <person name="Cantor M.N."/>
            <person name="Hua S.X."/>
        </authorList>
    </citation>
    <scope>NUCLEOTIDE SEQUENCE [LARGE SCALE GENOMIC DNA]</scope>
    <source>
        <strain evidence="4 5">441</strain>
    </source>
</reference>
<feature type="region of interest" description="Disordered" evidence="2">
    <location>
        <begin position="319"/>
        <end position="355"/>
    </location>
</feature>
<feature type="compositionally biased region" description="Pro residues" evidence="2">
    <location>
        <begin position="341"/>
        <end position="351"/>
    </location>
</feature>
<feature type="region of interest" description="Disordered" evidence="2">
    <location>
        <begin position="591"/>
        <end position="663"/>
    </location>
</feature>